<name>A0A0F8A5W7_9HYPO</name>
<keyword evidence="2" id="KW-0812">Transmembrane</keyword>
<accession>A0A0F8A5W7</accession>
<evidence type="ECO:0000313" key="5">
    <source>
        <dbReference type="EMBL" id="KJZ76049.1"/>
    </source>
</evidence>
<sequence length="291" mass="30421">MRVAQSLVSLAVCLAPLVAPAASLAWPDWHHQARALAPRADASSAGSTSSNSNSASAGATPSSAPSSASAASTRGSGESASTTLTDLNTAEPTDASNTSGGRNKSDSGPVTRTPFDNGLPPGGVNILTPAPLAEPTPLYKIRDNITWSWNYTSLEGTPTAVDVLVSCSTATKTWTLTTNMTFETSVNYVWDTKKQADSVENPLLNALYTLIVKDSDTSITSAPEPGYLAPWSGFKFGLYTGKTPVPFKDWKCVGCSDAASLLNRQALGLAVTMSLISFFSFTWFVVGLGLN</sequence>
<dbReference type="OrthoDB" id="2435509at2759"/>
<dbReference type="AlphaFoldDB" id="A0A0F8A5W7"/>
<dbReference type="PANTHER" id="PTHR42028">
    <property type="entry name" value="CHROMOSOME 1, WHOLE GENOME SHOTGUN SEQUENCE"/>
    <property type="match status" value="1"/>
</dbReference>
<keyword evidence="2" id="KW-0472">Membrane</keyword>
<keyword evidence="2" id="KW-1133">Transmembrane helix</keyword>
<feature type="compositionally biased region" description="Polar residues" evidence="1">
    <location>
        <begin position="84"/>
        <end position="110"/>
    </location>
</feature>
<keyword evidence="3" id="KW-0732">Signal</keyword>
<evidence type="ECO:0000313" key="6">
    <source>
        <dbReference type="Proteomes" id="UP000054481"/>
    </source>
</evidence>
<dbReference type="EMBL" id="KQ030513">
    <property type="protein sequence ID" value="KJZ76049.1"/>
    <property type="molecule type" value="Genomic_DNA"/>
</dbReference>
<protein>
    <recommendedName>
        <fullName evidence="4">DUF7137 domain-containing protein</fullName>
    </recommendedName>
</protein>
<proteinExistence type="predicted"/>
<dbReference type="Proteomes" id="UP000054481">
    <property type="component" value="Unassembled WGS sequence"/>
</dbReference>
<feature type="compositionally biased region" description="Low complexity" evidence="1">
    <location>
        <begin position="42"/>
        <end position="83"/>
    </location>
</feature>
<feature type="domain" description="DUF7137" evidence="4">
    <location>
        <begin position="120"/>
        <end position="253"/>
    </location>
</feature>
<evidence type="ECO:0000256" key="1">
    <source>
        <dbReference type="SAM" id="MobiDB-lite"/>
    </source>
</evidence>
<organism evidence="5 6">
    <name type="scientific">Hirsutella minnesotensis 3608</name>
    <dbReference type="NCBI Taxonomy" id="1043627"/>
    <lineage>
        <taxon>Eukaryota</taxon>
        <taxon>Fungi</taxon>
        <taxon>Dikarya</taxon>
        <taxon>Ascomycota</taxon>
        <taxon>Pezizomycotina</taxon>
        <taxon>Sordariomycetes</taxon>
        <taxon>Hypocreomycetidae</taxon>
        <taxon>Hypocreales</taxon>
        <taxon>Ophiocordycipitaceae</taxon>
        <taxon>Hirsutella</taxon>
    </lineage>
</organism>
<reference evidence="5 6" key="1">
    <citation type="journal article" date="2014" name="Genome Biol. Evol.">
        <title>Comparative genomics and transcriptomics analyses reveal divergent lifestyle features of nematode endoparasitic fungus Hirsutella minnesotensis.</title>
        <authorList>
            <person name="Lai Y."/>
            <person name="Liu K."/>
            <person name="Zhang X."/>
            <person name="Zhang X."/>
            <person name="Li K."/>
            <person name="Wang N."/>
            <person name="Shu C."/>
            <person name="Wu Y."/>
            <person name="Wang C."/>
            <person name="Bushley K.E."/>
            <person name="Xiang M."/>
            <person name="Liu X."/>
        </authorList>
    </citation>
    <scope>NUCLEOTIDE SEQUENCE [LARGE SCALE GENOMIC DNA]</scope>
    <source>
        <strain evidence="5 6">3608</strain>
    </source>
</reference>
<evidence type="ECO:0000259" key="4">
    <source>
        <dbReference type="Pfam" id="PF23585"/>
    </source>
</evidence>
<feature type="transmembrane region" description="Helical" evidence="2">
    <location>
        <begin position="266"/>
        <end position="290"/>
    </location>
</feature>
<dbReference type="InterPro" id="IPR055561">
    <property type="entry name" value="DUF7137"/>
</dbReference>
<evidence type="ECO:0000256" key="3">
    <source>
        <dbReference type="SAM" id="SignalP"/>
    </source>
</evidence>
<feature type="region of interest" description="Disordered" evidence="1">
    <location>
        <begin position="40"/>
        <end position="131"/>
    </location>
</feature>
<dbReference type="PANTHER" id="PTHR42028:SF1">
    <property type="entry name" value="YALI0E30657P"/>
    <property type="match status" value="1"/>
</dbReference>
<gene>
    <name evidence="5" type="ORF">HIM_04505</name>
</gene>
<feature type="chain" id="PRO_5002526627" description="DUF7137 domain-containing protein" evidence="3">
    <location>
        <begin position="26"/>
        <end position="291"/>
    </location>
</feature>
<feature type="signal peptide" evidence="3">
    <location>
        <begin position="1"/>
        <end position="25"/>
    </location>
</feature>
<dbReference type="Pfam" id="PF23585">
    <property type="entry name" value="DUF7137"/>
    <property type="match status" value="1"/>
</dbReference>
<keyword evidence="6" id="KW-1185">Reference proteome</keyword>
<evidence type="ECO:0000256" key="2">
    <source>
        <dbReference type="SAM" id="Phobius"/>
    </source>
</evidence>